<keyword evidence="8 9" id="KW-0788">Thiol protease</keyword>
<evidence type="ECO:0000256" key="4">
    <source>
        <dbReference type="ARBA" id="ARBA00006641"/>
    </source>
</evidence>
<evidence type="ECO:0000256" key="2">
    <source>
        <dbReference type="ARBA" id="ARBA00002280"/>
    </source>
</evidence>
<dbReference type="InterPro" id="IPR000816">
    <property type="entry name" value="Peptidase_C15"/>
</dbReference>
<evidence type="ECO:0000256" key="3">
    <source>
        <dbReference type="ARBA" id="ARBA00004496"/>
    </source>
</evidence>
<evidence type="ECO:0000256" key="10">
    <source>
        <dbReference type="PROSITE-ProRule" id="PRU10076"/>
    </source>
</evidence>
<proteinExistence type="inferred from homology"/>
<dbReference type="InterPro" id="IPR033693">
    <property type="entry name" value="PGPEP1_Glu_AS"/>
</dbReference>
<dbReference type="NCBIfam" id="TIGR00504">
    <property type="entry name" value="pyro_pdase"/>
    <property type="match status" value="1"/>
</dbReference>
<comment type="function">
    <text evidence="2 9">Removes 5-oxoproline from various penultimate amino acid residues except L-proline.</text>
</comment>
<dbReference type="PROSITE" id="PS01334">
    <property type="entry name" value="PYRASE_CYS"/>
    <property type="match status" value="1"/>
</dbReference>
<evidence type="ECO:0000256" key="11">
    <source>
        <dbReference type="PROSITE-ProRule" id="PRU10077"/>
    </source>
</evidence>
<comment type="subcellular location">
    <subcellularLocation>
        <location evidence="3 9">Cytoplasm</location>
    </subcellularLocation>
</comment>
<comment type="similarity">
    <text evidence="4 9">Belongs to the peptidase C15 family.</text>
</comment>
<organism evidence="12 13">
    <name type="scientific">Variovorax boronicumulans</name>
    <dbReference type="NCBI Taxonomy" id="436515"/>
    <lineage>
        <taxon>Bacteria</taxon>
        <taxon>Pseudomonadati</taxon>
        <taxon>Pseudomonadota</taxon>
        <taxon>Betaproteobacteria</taxon>
        <taxon>Burkholderiales</taxon>
        <taxon>Comamonadaceae</taxon>
        <taxon>Variovorax</taxon>
    </lineage>
</organism>
<dbReference type="InterPro" id="IPR036440">
    <property type="entry name" value="Peptidase_C15-like_sf"/>
</dbReference>
<dbReference type="PIRSF" id="PIRSF015592">
    <property type="entry name" value="Prld-crbxl_pptds"/>
    <property type="match status" value="1"/>
</dbReference>
<dbReference type="Gene3D" id="3.40.630.20">
    <property type="entry name" value="Peptidase C15, pyroglutamyl peptidase I-like"/>
    <property type="match status" value="1"/>
</dbReference>
<dbReference type="Pfam" id="PF01470">
    <property type="entry name" value="Peptidase_C15"/>
    <property type="match status" value="1"/>
</dbReference>
<dbReference type="CDD" id="cd00501">
    <property type="entry name" value="Peptidase_C15"/>
    <property type="match status" value="1"/>
</dbReference>
<evidence type="ECO:0000256" key="1">
    <source>
        <dbReference type="ARBA" id="ARBA00001770"/>
    </source>
</evidence>
<dbReference type="NCBIfam" id="NF009676">
    <property type="entry name" value="PRK13197.1"/>
    <property type="match status" value="1"/>
</dbReference>
<evidence type="ECO:0000256" key="5">
    <source>
        <dbReference type="ARBA" id="ARBA00022490"/>
    </source>
</evidence>
<evidence type="ECO:0000313" key="13">
    <source>
        <dbReference type="Proteomes" id="UP001242045"/>
    </source>
</evidence>
<reference evidence="12" key="1">
    <citation type="submission" date="2023-07" db="EMBL/GenBank/DDBJ databases">
        <title>Sorghum-associated microbial communities from plants grown in Nebraska, USA.</title>
        <authorList>
            <person name="Schachtman D."/>
        </authorList>
    </citation>
    <scope>NUCLEOTIDE SEQUENCE</scope>
    <source>
        <strain evidence="12">DS3754</strain>
    </source>
</reference>
<dbReference type="GO" id="GO:0016920">
    <property type="term" value="F:pyroglutamyl-peptidase activity"/>
    <property type="evidence" value="ECO:0007669"/>
    <property type="project" value="UniProtKB-UniRule"/>
</dbReference>
<dbReference type="PROSITE" id="PS01333">
    <property type="entry name" value="PYRASE_GLU"/>
    <property type="match status" value="1"/>
</dbReference>
<dbReference type="EMBL" id="JAUSRD010000003">
    <property type="protein sequence ID" value="MDP9892419.1"/>
    <property type="molecule type" value="Genomic_DNA"/>
</dbReference>
<comment type="catalytic activity">
    <reaction evidence="1 9 10">
        <text>Release of an N-terminal pyroglutamyl group from a polypeptide, the second amino acid generally not being Pro.</text>
        <dbReference type="EC" id="3.4.19.3"/>
    </reaction>
</comment>
<keyword evidence="5 9" id="KW-0963">Cytoplasm</keyword>
<sequence length="226" mass="23859">MSKTEAKRTSVLLTGFDPFDREAINPSWEAVRALDGAKIGRAKVHARQMPCVFGDALEALANAMDELKPQLVLCVGQAGGRSEITPERIAINIDDGRIADNAGHQPIDLPVVPGAPAAYFSTLPIKAIVRDLRAAGVPASVSNSAGTFVCNHIFYGLMHRIATHPVPGLPGVRGGFIHIPYLPEQAARFPGAPSMSLATMTEALRIAVATALAVKQDVAETGGQLH</sequence>
<comment type="caution">
    <text evidence="12">The sequence shown here is derived from an EMBL/GenBank/DDBJ whole genome shotgun (WGS) entry which is preliminary data.</text>
</comment>
<dbReference type="FunFam" id="3.40.630.20:FF:000001">
    <property type="entry name" value="Pyrrolidone-carboxylate peptidase"/>
    <property type="match status" value="1"/>
</dbReference>
<dbReference type="PRINTS" id="PR00706">
    <property type="entry name" value="PYROGLUPTASE"/>
</dbReference>
<feature type="active site" evidence="9 10">
    <location>
        <position position="87"/>
    </location>
</feature>
<dbReference type="HAMAP" id="MF_00417">
    <property type="entry name" value="Pyrrolid_peptidase"/>
    <property type="match status" value="1"/>
</dbReference>
<keyword evidence="7 9" id="KW-0378">Hydrolase</keyword>
<evidence type="ECO:0000256" key="9">
    <source>
        <dbReference type="HAMAP-Rule" id="MF_00417"/>
    </source>
</evidence>
<dbReference type="GO" id="GO:0006508">
    <property type="term" value="P:proteolysis"/>
    <property type="evidence" value="ECO:0007669"/>
    <property type="project" value="UniProtKB-KW"/>
</dbReference>
<dbReference type="GO" id="GO:0005829">
    <property type="term" value="C:cytosol"/>
    <property type="evidence" value="ECO:0007669"/>
    <property type="project" value="InterPro"/>
</dbReference>
<dbReference type="SUPFAM" id="SSF53182">
    <property type="entry name" value="Pyrrolidone carboxyl peptidase (pyroglutamate aminopeptidase)"/>
    <property type="match status" value="1"/>
</dbReference>
<dbReference type="InterPro" id="IPR016125">
    <property type="entry name" value="Peptidase_C15-like"/>
</dbReference>
<dbReference type="EC" id="3.4.19.3" evidence="9"/>
<dbReference type="RefSeq" id="WP_307684354.1">
    <property type="nucleotide sequence ID" value="NZ_JAUSRD010000003.1"/>
</dbReference>
<dbReference type="InterPro" id="IPR029762">
    <property type="entry name" value="PGP-I_bact-type"/>
</dbReference>
<accession>A0AAW8CPU5</accession>
<dbReference type="AlphaFoldDB" id="A0AAW8CPU5"/>
<evidence type="ECO:0000256" key="6">
    <source>
        <dbReference type="ARBA" id="ARBA00022670"/>
    </source>
</evidence>
<gene>
    <name evidence="9" type="primary">pcp</name>
    <name evidence="12" type="ORF">J2W31_001524</name>
</gene>
<dbReference type="Proteomes" id="UP001242045">
    <property type="component" value="Unassembled WGS sequence"/>
</dbReference>
<name>A0AAW8CPU5_9BURK</name>
<evidence type="ECO:0000313" key="12">
    <source>
        <dbReference type="EMBL" id="MDP9892419.1"/>
    </source>
</evidence>
<feature type="active site" evidence="9">
    <location>
        <position position="178"/>
    </location>
</feature>
<evidence type="ECO:0000256" key="8">
    <source>
        <dbReference type="ARBA" id="ARBA00022807"/>
    </source>
</evidence>
<evidence type="ECO:0000256" key="7">
    <source>
        <dbReference type="ARBA" id="ARBA00022801"/>
    </source>
</evidence>
<dbReference type="PANTHER" id="PTHR23402">
    <property type="entry name" value="PROTEASE FAMILY C15 PYROGLUTAMYL-PEPTIDASE I-RELATED"/>
    <property type="match status" value="1"/>
</dbReference>
<feature type="active site" evidence="9 11">
    <location>
        <position position="150"/>
    </location>
</feature>
<protein>
    <recommendedName>
        <fullName evidence="9">Pyrrolidone-carboxylate peptidase</fullName>
        <ecNumber evidence="9">3.4.19.3</ecNumber>
    </recommendedName>
    <alternativeName>
        <fullName evidence="9">5-oxoprolyl-peptidase</fullName>
    </alternativeName>
    <alternativeName>
        <fullName evidence="9">Pyroglutamyl-peptidase I</fullName>
        <shortName evidence="9">PGP-I</shortName>
        <shortName evidence="9">Pyrase</shortName>
    </alternativeName>
</protein>
<dbReference type="PANTHER" id="PTHR23402:SF1">
    <property type="entry name" value="PYROGLUTAMYL-PEPTIDASE I"/>
    <property type="match status" value="1"/>
</dbReference>
<keyword evidence="6 9" id="KW-0645">Protease</keyword>
<comment type="subunit">
    <text evidence="9">Homotetramer.</text>
</comment>
<dbReference type="InterPro" id="IPR033694">
    <property type="entry name" value="PGPEP1_Cys_AS"/>
</dbReference>